<dbReference type="AlphaFoldDB" id="A0A9D1LYP8"/>
<evidence type="ECO:0000313" key="2">
    <source>
        <dbReference type="Proteomes" id="UP000824118"/>
    </source>
</evidence>
<dbReference type="EMBL" id="DVNG01000086">
    <property type="protein sequence ID" value="HIU50519.1"/>
    <property type="molecule type" value="Genomic_DNA"/>
</dbReference>
<proteinExistence type="predicted"/>
<gene>
    <name evidence="1" type="ORF">IAD22_05850</name>
</gene>
<comment type="caution">
    <text evidence="1">The sequence shown here is derived from an EMBL/GenBank/DDBJ whole genome shotgun (WGS) entry which is preliminary data.</text>
</comment>
<accession>A0A9D1LYP8</accession>
<dbReference type="Proteomes" id="UP000824118">
    <property type="component" value="Unassembled WGS sequence"/>
</dbReference>
<organism evidence="1 2">
    <name type="scientific">Candidatus Limousia pullorum</name>
    <dbReference type="NCBI Taxonomy" id="2840860"/>
    <lineage>
        <taxon>Bacteria</taxon>
        <taxon>Bacillati</taxon>
        <taxon>Bacillota</taxon>
        <taxon>Clostridia</taxon>
        <taxon>Eubacteriales</taxon>
        <taxon>Oscillospiraceae</taxon>
        <taxon>Oscillospiraceae incertae sedis</taxon>
        <taxon>Candidatus Limousia</taxon>
    </lineage>
</organism>
<reference evidence="1" key="1">
    <citation type="submission" date="2020-10" db="EMBL/GenBank/DDBJ databases">
        <authorList>
            <person name="Gilroy R."/>
        </authorList>
    </citation>
    <scope>NUCLEOTIDE SEQUENCE</scope>
    <source>
        <strain evidence="1">ChiGjej1B1-1684</strain>
    </source>
</reference>
<protein>
    <submittedName>
        <fullName evidence="1">Uncharacterized protein</fullName>
    </submittedName>
</protein>
<reference evidence="1" key="2">
    <citation type="journal article" date="2021" name="PeerJ">
        <title>Extensive microbial diversity within the chicken gut microbiome revealed by metagenomics and culture.</title>
        <authorList>
            <person name="Gilroy R."/>
            <person name="Ravi A."/>
            <person name="Getino M."/>
            <person name="Pursley I."/>
            <person name="Horton D.L."/>
            <person name="Alikhan N.F."/>
            <person name="Baker D."/>
            <person name="Gharbi K."/>
            <person name="Hall N."/>
            <person name="Watson M."/>
            <person name="Adriaenssens E.M."/>
            <person name="Foster-Nyarko E."/>
            <person name="Jarju S."/>
            <person name="Secka A."/>
            <person name="Antonio M."/>
            <person name="Oren A."/>
            <person name="Chaudhuri R.R."/>
            <person name="La Ragione R."/>
            <person name="Hildebrand F."/>
            <person name="Pallen M.J."/>
        </authorList>
    </citation>
    <scope>NUCLEOTIDE SEQUENCE</scope>
    <source>
        <strain evidence="1">ChiGjej1B1-1684</strain>
    </source>
</reference>
<name>A0A9D1LYP8_9FIRM</name>
<evidence type="ECO:0000313" key="1">
    <source>
        <dbReference type="EMBL" id="HIU50519.1"/>
    </source>
</evidence>
<sequence>MDSEMIFVFVDDCTFYISPDIFLENSTLPNIKKFFKCVFKEEWRNTDAIRILGDCLSCKLKDAKMNWNIASRIYQNEYVDTRFRYDLNDKIIQKIKSQNNKRLNEVKRCKTKYERWKKISDNFNTYL</sequence>